<keyword evidence="3 5" id="KW-0863">Zinc-finger</keyword>
<feature type="domain" description="C2H2-type" evidence="7">
    <location>
        <begin position="552"/>
        <end position="579"/>
    </location>
</feature>
<keyword evidence="2" id="KW-0677">Repeat</keyword>
<evidence type="ECO:0000256" key="3">
    <source>
        <dbReference type="ARBA" id="ARBA00022771"/>
    </source>
</evidence>
<keyword evidence="4" id="KW-0862">Zinc</keyword>
<dbReference type="GO" id="GO:0005634">
    <property type="term" value="C:nucleus"/>
    <property type="evidence" value="ECO:0007669"/>
    <property type="project" value="UniProtKB-ARBA"/>
</dbReference>
<dbReference type="FunFam" id="3.30.160.60:FF:000446">
    <property type="entry name" value="Zinc finger protein"/>
    <property type="match status" value="1"/>
</dbReference>
<keyword evidence="6" id="KW-0812">Transmembrane</keyword>
<dbReference type="PANTHER" id="PTHR23235">
    <property type="entry name" value="KRUEPPEL-LIKE TRANSCRIPTION FACTOR"/>
    <property type="match status" value="1"/>
</dbReference>
<keyword evidence="6" id="KW-1133">Transmembrane helix</keyword>
<reference evidence="8 9" key="2">
    <citation type="submission" date="2018-11" db="EMBL/GenBank/DDBJ databases">
        <authorList>
            <consortium name="Pathogen Informatics"/>
        </authorList>
    </citation>
    <scope>NUCLEOTIDE SEQUENCE [LARGE SCALE GENOMIC DNA]</scope>
</reference>
<dbReference type="GO" id="GO:0008270">
    <property type="term" value="F:zinc ion binding"/>
    <property type="evidence" value="ECO:0007669"/>
    <property type="project" value="UniProtKB-KW"/>
</dbReference>
<sequence>MKRRRPAQIFNCTECGKIFKHPSKIAEHMRVHTGEKPFRCDICGTCFTQGGPLKVSDRKEFFGAVVLINIIYMAFVLAHIRLIHPDLAQVVIDGFEKKVMIDTVEELIEKVVEPDDVREEQVWQRQSHRYYTVGMPVEVPAYFFIEPSRFCTSRVVEQVVTPAEEYELEDVVVVDSCQSDVLPVISNSDDLIGVRAGGNTVTVTPNTAVLVPHLLNDLIVCKDSLEPTFVASEEVVTDDTAEGSSTVYRCLSTEEGQETKGVLTEMERCENVVEENGEDLVASGDISVHNTHLQPTTSTFLTHCQFVDPNDDMLRPSVEEEVETSDEVFVEVDEQHDGYMYMDGSTPPAAWRRFNSGDVGHANSGQRAEVEPSTSVALVCKRRIVVADPRPPRKGRKRADGDCVKVEVDPSISDMAAPVKRPSYVVMERPTVVDDRPTRPARNLDWIIDAVARGDNVDEASPHNRRKPQVHQCEYCGRVDKYPSKIKVLRLIIWTYLHSPLQLELRCYRHVGVRICRTFRQSAYFLLLWFDLCTLIIFSKAHMRTHTGEKPFECAICGMCFAQKTPMRMHVRRHLNQKPYACEIDGCGQRFINGSVLHAHQNAKHFQRKRYVCMRGCGRSFSRARHQREHENTCTFNMHIPVVDQPTYTRVGITARSNIPPTKRHETIEDRRINDVELEECGRRCHYEEDDIEKGQVRFICIF</sequence>
<reference evidence="10" key="1">
    <citation type="submission" date="2016-06" db="UniProtKB">
        <authorList>
            <consortium name="WormBaseParasite"/>
        </authorList>
    </citation>
    <scope>IDENTIFICATION</scope>
</reference>
<accession>A0A183V301</accession>
<dbReference type="FunFam" id="3.30.160.60:FF:000710">
    <property type="entry name" value="Zinc finger protein 768"/>
    <property type="match status" value="1"/>
</dbReference>
<name>A0A183V301_TOXCA</name>
<dbReference type="Gene3D" id="3.30.160.60">
    <property type="entry name" value="Classic Zinc Finger"/>
    <property type="match status" value="5"/>
</dbReference>
<dbReference type="EMBL" id="UYWY01022641">
    <property type="protein sequence ID" value="VDM46440.1"/>
    <property type="molecule type" value="Genomic_DNA"/>
</dbReference>
<dbReference type="Proteomes" id="UP000050794">
    <property type="component" value="Unassembled WGS sequence"/>
</dbReference>
<feature type="domain" description="C2H2-type" evidence="7">
    <location>
        <begin position="10"/>
        <end position="37"/>
    </location>
</feature>
<dbReference type="PROSITE" id="PS50157">
    <property type="entry name" value="ZINC_FINGER_C2H2_2"/>
    <property type="match status" value="4"/>
</dbReference>
<dbReference type="GO" id="GO:0000981">
    <property type="term" value="F:DNA-binding transcription factor activity, RNA polymerase II-specific"/>
    <property type="evidence" value="ECO:0007669"/>
    <property type="project" value="TreeGrafter"/>
</dbReference>
<feature type="domain" description="C2H2-type" evidence="7">
    <location>
        <begin position="611"/>
        <end position="639"/>
    </location>
</feature>
<keyword evidence="1" id="KW-0479">Metal-binding</keyword>
<proteinExistence type="predicted"/>
<organism evidence="9 10">
    <name type="scientific">Toxocara canis</name>
    <name type="common">Canine roundworm</name>
    <dbReference type="NCBI Taxonomy" id="6265"/>
    <lineage>
        <taxon>Eukaryota</taxon>
        <taxon>Metazoa</taxon>
        <taxon>Ecdysozoa</taxon>
        <taxon>Nematoda</taxon>
        <taxon>Chromadorea</taxon>
        <taxon>Rhabditida</taxon>
        <taxon>Spirurina</taxon>
        <taxon>Ascaridomorpha</taxon>
        <taxon>Ascaridoidea</taxon>
        <taxon>Toxocaridae</taxon>
        <taxon>Toxocara</taxon>
    </lineage>
</organism>
<evidence type="ECO:0000256" key="2">
    <source>
        <dbReference type="ARBA" id="ARBA00022737"/>
    </source>
</evidence>
<evidence type="ECO:0000256" key="4">
    <source>
        <dbReference type="ARBA" id="ARBA00022833"/>
    </source>
</evidence>
<protein>
    <submittedName>
        <fullName evidence="10">C2H2-type domain-containing protein</fullName>
    </submittedName>
</protein>
<evidence type="ECO:0000313" key="9">
    <source>
        <dbReference type="Proteomes" id="UP000050794"/>
    </source>
</evidence>
<gene>
    <name evidence="8" type="ORF">TCNE_LOCUS15119</name>
</gene>
<keyword evidence="6" id="KW-0472">Membrane</keyword>
<dbReference type="PROSITE" id="PS00028">
    <property type="entry name" value="ZINC_FINGER_C2H2_1"/>
    <property type="match status" value="3"/>
</dbReference>
<dbReference type="AlphaFoldDB" id="A0A183V301"/>
<evidence type="ECO:0000256" key="5">
    <source>
        <dbReference type="PROSITE-ProRule" id="PRU00042"/>
    </source>
</evidence>
<dbReference type="FunFam" id="3.30.160.60:FF:001818">
    <property type="entry name" value="GDNF-inducible zinc finger protein 1 isoform X1"/>
    <property type="match status" value="1"/>
</dbReference>
<dbReference type="SUPFAM" id="SSF57667">
    <property type="entry name" value="beta-beta-alpha zinc fingers"/>
    <property type="match status" value="3"/>
</dbReference>
<dbReference type="GO" id="GO:0000978">
    <property type="term" value="F:RNA polymerase II cis-regulatory region sequence-specific DNA binding"/>
    <property type="evidence" value="ECO:0007669"/>
    <property type="project" value="TreeGrafter"/>
</dbReference>
<dbReference type="PANTHER" id="PTHR23235:SF120">
    <property type="entry name" value="KRUPPEL-LIKE FACTOR 15"/>
    <property type="match status" value="1"/>
</dbReference>
<dbReference type="WBParaSite" id="TCNE_0001512101-mRNA-1">
    <property type="protein sequence ID" value="TCNE_0001512101-mRNA-1"/>
    <property type="gene ID" value="TCNE_0001512101"/>
</dbReference>
<keyword evidence="9" id="KW-1185">Reference proteome</keyword>
<feature type="transmembrane region" description="Helical" evidence="6">
    <location>
        <begin position="61"/>
        <end position="80"/>
    </location>
</feature>
<evidence type="ECO:0000313" key="8">
    <source>
        <dbReference type="EMBL" id="VDM46440.1"/>
    </source>
</evidence>
<evidence type="ECO:0000256" key="1">
    <source>
        <dbReference type="ARBA" id="ARBA00022723"/>
    </source>
</evidence>
<evidence type="ECO:0000259" key="7">
    <source>
        <dbReference type="PROSITE" id="PS50157"/>
    </source>
</evidence>
<evidence type="ECO:0000256" key="6">
    <source>
        <dbReference type="SAM" id="Phobius"/>
    </source>
</evidence>
<dbReference type="Pfam" id="PF00096">
    <property type="entry name" value="zf-C2H2"/>
    <property type="match status" value="2"/>
</dbReference>
<dbReference type="GO" id="GO:0000122">
    <property type="term" value="P:negative regulation of transcription by RNA polymerase II"/>
    <property type="evidence" value="ECO:0007669"/>
    <property type="project" value="UniProtKB-ARBA"/>
</dbReference>
<dbReference type="InterPro" id="IPR013087">
    <property type="entry name" value="Znf_C2H2_type"/>
</dbReference>
<feature type="domain" description="C2H2-type" evidence="7">
    <location>
        <begin position="580"/>
        <end position="610"/>
    </location>
</feature>
<dbReference type="SMART" id="SM00355">
    <property type="entry name" value="ZnF_C2H2"/>
    <property type="match status" value="4"/>
</dbReference>
<evidence type="ECO:0000313" key="10">
    <source>
        <dbReference type="WBParaSite" id="TCNE_0001512101-mRNA-1"/>
    </source>
</evidence>
<dbReference type="InterPro" id="IPR036236">
    <property type="entry name" value="Znf_C2H2_sf"/>
</dbReference>